<organism evidence="2">
    <name type="scientific">Salvia splendens</name>
    <name type="common">Scarlet sage</name>
    <dbReference type="NCBI Taxonomy" id="180675"/>
    <lineage>
        <taxon>Eukaryota</taxon>
        <taxon>Viridiplantae</taxon>
        <taxon>Streptophyta</taxon>
        <taxon>Embryophyta</taxon>
        <taxon>Tracheophyta</taxon>
        <taxon>Spermatophyta</taxon>
        <taxon>Magnoliopsida</taxon>
        <taxon>eudicotyledons</taxon>
        <taxon>Gunneridae</taxon>
        <taxon>Pentapetalae</taxon>
        <taxon>asterids</taxon>
        <taxon>lamiids</taxon>
        <taxon>Lamiales</taxon>
        <taxon>Lamiaceae</taxon>
        <taxon>Nepetoideae</taxon>
        <taxon>Mentheae</taxon>
        <taxon>Salviinae</taxon>
        <taxon>Salvia</taxon>
        <taxon>Salvia subgen. Calosphace</taxon>
        <taxon>core Calosphace</taxon>
    </lineage>
</organism>
<dbReference type="Proteomes" id="UP000298416">
    <property type="component" value="Unassembled WGS sequence"/>
</dbReference>
<evidence type="ECO:0000313" key="2">
    <source>
        <dbReference type="EMBL" id="KAG6395522.1"/>
    </source>
</evidence>
<keyword evidence="1" id="KW-1133">Transmembrane helix</keyword>
<keyword evidence="1" id="KW-0472">Membrane</keyword>
<keyword evidence="3" id="KW-1185">Reference proteome</keyword>
<evidence type="ECO:0000256" key="1">
    <source>
        <dbReference type="SAM" id="Phobius"/>
    </source>
</evidence>
<feature type="transmembrane region" description="Helical" evidence="1">
    <location>
        <begin position="98"/>
        <end position="117"/>
    </location>
</feature>
<reference evidence="2" key="1">
    <citation type="submission" date="2018-01" db="EMBL/GenBank/DDBJ databases">
        <authorList>
            <person name="Mao J.F."/>
        </authorList>
    </citation>
    <scope>NUCLEOTIDE SEQUENCE</scope>
    <source>
        <strain evidence="2">Huo1</strain>
        <tissue evidence="2">Leaf</tissue>
    </source>
</reference>
<gene>
    <name evidence="2" type="ORF">SASPL_146167</name>
</gene>
<sequence length="185" mass="20516">MNNGMIECSVCHSKLVNPSTKAVSRAYDRHRSKVSSKQRVLNFLLVGGDCVLVGLQPVLVYMSKVDGRFAFSPISVNFLTVARRQKSGEKPLLSMSTFIQAACSNTLLAVPALLYAINNYLKFIMQFFSPLAKVKDDQQSDMLKKANVQDDHRSRDSSFIEIAAGANEEASHRVGLDERHPLLPT</sequence>
<dbReference type="AlphaFoldDB" id="A0A8X8Z8S1"/>
<protein>
    <submittedName>
        <fullName evidence="2">Uncharacterized protein</fullName>
    </submittedName>
</protein>
<name>A0A8X8Z8S1_SALSN</name>
<reference evidence="2" key="2">
    <citation type="submission" date="2020-08" db="EMBL/GenBank/DDBJ databases">
        <title>Plant Genome Project.</title>
        <authorList>
            <person name="Zhang R.-G."/>
        </authorList>
    </citation>
    <scope>NUCLEOTIDE SEQUENCE</scope>
    <source>
        <strain evidence="2">Huo1</strain>
        <tissue evidence="2">Leaf</tissue>
    </source>
</reference>
<dbReference type="EMBL" id="PNBA02000017">
    <property type="protein sequence ID" value="KAG6395522.1"/>
    <property type="molecule type" value="Genomic_DNA"/>
</dbReference>
<evidence type="ECO:0000313" key="3">
    <source>
        <dbReference type="Proteomes" id="UP000298416"/>
    </source>
</evidence>
<comment type="caution">
    <text evidence="2">The sequence shown here is derived from an EMBL/GenBank/DDBJ whole genome shotgun (WGS) entry which is preliminary data.</text>
</comment>
<accession>A0A8X8Z8S1</accession>
<keyword evidence="1" id="KW-0812">Transmembrane</keyword>
<feature type="transmembrane region" description="Helical" evidence="1">
    <location>
        <begin position="40"/>
        <end position="62"/>
    </location>
</feature>
<proteinExistence type="predicted"/>